<dbReference type="GO" id="GO:0030313">
    <property type="term" value="C:cell envelope"/>
    <property type="evidence" value="ECO:0007669"/>
    <property type="project" value="UniProtKB-SubCell"/>
</dbReference>
<dbReference type="PANTHER" id="PTHR32347:SF23">
    <property type="entry name" value="BLL5650 PROTEIN"/>
    <property type="match status" value="1"/>
</dbReference>
<dbReference type="PANTHER" id="PTHR32347">
    <property type="entry name" value="EFFLUX SYSTEM COMPONENT YKNX-RELATED"/>
    <property type="match status" value="1"/>
</dbReference>
<feature type="coiled-coil region" evidence="3">
    <location>
        <begin position="169"/>
        <end position="221"/>
    </location>
</feature>
<proteinExistence type="predicted"/>
<feature type="coiled-coil region" evidence="3">
    <location>
        <begin position="106"/>
        <end position="133"/>
    </location>
</feature>
<comment type="subcellular location">
    <subcellularLocation>
        <location evidence="1">Cell envelope</location>
    </subcellularLocation>
</comment>
<sequence>MTKKLTGLTMLVVLLVVVIYSVVAAASGFSTLLGGDSDKALTFETLQQGDYQEQVAAYGSLSAKVRRSVVSQVAGTITEIVKQPGEYVNANDTILRLTNPEVIRERSNAQLALKEAEAALRELSAQLADDQLSLANDYQVAKADVKTQQAELAAREKLAELNIISQLELQSQRATLAKLELSRDLAKRRLDAFANARKAKLEAAEIKVERANNDLHNALQSEQALAVKAGMSGTLQSVPESLALGDWLEQGNSVGVVADPQSLIGELRVSAADAALISIGDQASVLINDNEVPATVTRIAPNVRNNQVQVDVAFAQPLPHGARSDIEVRSTIIVEQLSARVLLPRPPHYQGGSQIAVYRRMASGNYQLVQASVERASRQYLAINEGLHQGDVVLMADPARWHSEPELTLTQ</sequence>
<dbReference type="Proteomes" id="UP000014115">
    <property type="component" value="Unassembled WGS sequence"/>
</dbReference>
<evidence type="ECO:0000313" key="4">
    <source>
        <dbReference type="EMBL" id="EKE82124.1"/>
    </source>
</evidence>
<evidence type="ECO:0000256" key="3">
    <source>
        <dbReference type="SAM" id="Coils"/>
    </source>
</evidence>
<dbReference type="AlphaFoldDB" id="K2KHI9"/>
<dbReference type="InterPro" id="IPR050465">
    <property type="entry name" value="UPF0194_transport"/>
</dbReference>
<dbReference type="SUPFAM" id="SSF111369">
    <property type="entry name" value="HlyD-like secretion proteins"/>
    <property type="match status" value="1"/>
</dbReference>
<dbReference type="RefSeq" id="WP_008489333.1">
    <property type="nucleotide sequence ID" value="NZ_AMRG01000012.1"/>
</dbReference>
<dbReference type="STRING" id="740709.A10D4_10114"/>
<name>K2KHI9_9GAMM</name>
<gene>
    <name evidence="4" type="ORF">A10D4_10114</name>
</gene>
<accession>K2KHI9</accession>
<dbReference type="PATRIC" id="fig|740709.3.peg.2045"/>
<reference evidence="4 5" key="1">
    <citation type="journal article" date="2012" name="J. Bacteriol.">
        <title>Genome Sequence of Idiomarina xiamenensis Type Strain 10-D-4.</title>
        <authorList>
            <person name="Lai Q."/>
            <person name="Wang L."/>
            <person name="Wang W."/>
            <person name="Shao Z."/>
        </authorList>
    </citation>
    <scope>NUCLEOTIDE SEQUENCE [LARGE SCALE GENOMIC DNA]</scope>
    <source>
        <strain evidence="4 5">10-D-4</strain>
    </source>
</reference>
<evidence type="ECO:0000313" key="5">
    <source>
        <dbReference type="Proteomes" id="UP000014115"/>
    </source>
</evidence>
<protein>
    <submittedName>
        <fullName evidence="4">RND family efflux transporter MFP subunit</fullName>
    </submittedName>
</protein>
<comment type="caution">
    <text evidence="4">The sequence shown here is derived from an EMBL/GenBank/DDBJ whole genome shotgun (WGS) entry which is preliminary data.</text>
</comment>
<dbReference type="eggNOG" id="COG0845">
    <property type="taxonomic scope" value="Bacteria"/>
</dbReference>
<evidence type="ECO:0000256" key="1">
    <source>
        <dbReference type="ARBA" id="ARBA00004196"/>
    </source>
</evidence>
<keyword evidence="5" id="KW-1185">Reference proteome</keyword>
<evidence type="ECO:0000256" key="2">
    <source>
        <dbReference type="ARBA" id="ARBA00023054"/>
    </source>
</evidence>
<organism evidence="4 5">
    <name type="scientific">Idiomarina xiamenensis 10-D-4</name>
    <dbReference type="NCBI Taxonomy" id="740709"/>
    <lineage>
        <taxon>Bacteria</taxon>
        <taxon>Pseudomonadati</taxon>
        <taxon>Pseudomonadota</taxon>
        <taxon>Gammaproteobacteria</taxon>
        <taxon>Alteromonadales</taxon>
        <taxon>Idiomarinaceae</taxon>
        <taxon>Idiomarina</taxon>
    </lineage>
</organism>
<keyword evidence="2 3" id="KW-0175">Coiled coil</keyword>
<dbReference type="EMBL" id="AMRG01000012">
    <property type="protein sequence ID" value="EKE82124.1"/>
    <property type="molecule type" value="Genomic_DNA"/>
</dbReference>